<gene>
    <name evidence="8" type="ORF">ASU31_09295</name>
</gene>
<dbReference type="OrthoDB" id="608091at2"/>
<accession>A0A0T5VR41</accession>
<evidence type="ECO:0000259" key="6">
    <source>
        <dbReference type="Pfam" id="PF07980"/>
    </source>
</evidence>
<keyword evidence="3" id="KW-0732">Signal</keyword>
<dbReference type="InterPro" id="IPR033985">
    <property type="entry name" value="SusD-like_N"/>
</dbReference>
<evidence type="ECO:0000256" key="5">
    <source>
        <dbReference type="ARBA" id="ARBA00023237"/>
    </source>
</evidence>
<comment type="caution">
    <text evidence="8">The sequence shown here is derived from an EMBL/GenBank/DDBJ whole genome shotgun (WGS) entry which is preliminary data.</text>
</comment>
<protein>
    <recommendedName>
        <fullName evidence="10">Carbohydrate-binding protein SusD</fullName>
    </recommendedName>
</protein>
<dbReference type="GO" id="GO:0009279">
    <property type="term" value="C:cell outer membrane"/>
    <property type="evidence" value="ECO:0007669"/>
    <property type="project" value="UniProtKB-SubCell"/>
</dbReference>
<evidence type="ECO:0000256" key="2">
    <source>
        <dbReference type="ARBA" id="ARBA00006275"/>
    </source>
</evidence>
<keyword evidence="5" id="KW-0998">Cell outer membrane</keyword>
<evidence type="ECO:0008006" key="10">
    <source>
        <dbReference type="Google" id="ProtNLM"/>
    </source>
</evidence>
<dbReference type="EMBL" id="LMZQ01000005">
    <property type="protein sequence ID" value="KRT16355.1"/>
    <property type="molecule type" value="Genomic_DNA"/>
</dbReference>
<dbReference type="Pfam" id="PF14322">
    <property type="entry name" value="SusD-like_3"/>
    <property type="match status" value="1"/>
</dbReference>
<dbReference type="STRING" id="687842.ASU31_09295"/>
<name>A0A0T5VR41_9SPHI</name>
<evidence type="ECO:0000256" key="1">
    <source>
        <dbReference type="ARBA" id="ARBA00004442"/>
    </source>
</evidence>
<dbReference type="SUPFAM" id="SSF48452">
    <property type="entry name" value="TPR-like"/>
    <property type="match status" value="1"/>
</dbReference>
<dbReference type="AlphaFoldDB" id="A0A0T5VR41"/>
<evidence type="ECO:0000256" key="4">
    <source>
        <dbReference type="ARBA" id="ARBA00023136"/>
    </source>
</evidence>
<feature type="domain" description="RagB/SusD" evidence="6">
    <location>
        <begin position="313"/>
        <end position="604"/>
    </location>
</feature>
<dbReference type="InterPro" id="IPR012944">
    <property type="entry name" value="SusD_RagB_dom"/>
</dbReference>
<evidence type="ECO:0000256" key="3">
    <source>
        <dbReference type="ARBA" id="ARBA00022729"/>
    </source>
</evidence>
<dbReference type="RefSeq" id="WP_057932065.1">
    <property type="nucleotide sequence ID" value="NZ_LMZQ01000005.1"/>
</dbReference>
<evidence type="ECO:0000259" key="7">
    <source>
        <dbReference type="Pfam" id="PF14322"/>
    </source>
</evidence>
<sequence length="604" mass="67175">MKKIYIFTIATLLVLSNAGCKKFLDQVPNDRLTFDESFATKATVDQLLANVYSTLPDEMQQRFPANGYTAGPWTGASDEADYTLPSSFSNNLNSGNWDATTGQVNTMWQLYYRGIQASSNFMANVSKCTDCNLNGVDFISRYYNEARAIRAIYYYYLLRQYGPVILLGNEPIAADAPIETISKPRNSFDECVDYIVSELDAVTANLPAIPVSNDDYGHVNKAVAQAYKVQVLLTAASPLFNGNTDYANLKNKDGKQLISQTASAEKWKRAADAAKSFITTFPSFTLYVKTGTTPFLTAFLSCRDVMLTDWNSEVIFAKGNADITNLQYNMAPNHNNGTGGDKGGSFLSVSQQLVRAYFMANGRSTDDPLSGYSETGGFTSFQAPDDNAARQVSNMYVGREPRFYVGVTYTNRKWINPNSSLITSFEFNGNAGKGSISNTDYSGTGYTQRKNLSLSGWSTGGRTNIFIRLAEIYLDYIEALNESDPGNPDILIYLNKIRERAGVPQYGAGANALPIPADMRDAIRRERRVELAFESHRYFDTRRWKIAETTDKVILGLNIQKNAADGFYNVVTTESRVFDKKHYLWPIPNGEVQKVPLVVQNTGW</sequence>
<dbReference type="Gene3D" id="1.25.40.390">
    <property type="match status" value="1"/>
</dbReference>
<organism evidence="8 9">
    <name type="scientific">Pedobacter ginsenosidimutans</name>
    <dbReference type="NCBI Taxonomy" id="687842"/>
    <lineage>
        <taxon>Bacteria</taxon>
        <taxon>Pseudomonadati</taxon>
        <taxon>Bacteroidota</taxon>
        <taxon>Sphingobacteriia</taxon>
        <taxon>Sphingobacteriales</taxon>
        <taxon>Sphingobacteriaceae</taxon>
        <taxon>Pedobacter</taxon>
    </lineage>
</organism>
<keyword evidence="4" id="KW-0472">Membrane</keyword>
<dbReference type="Proteomes" id="UP000051950">
    <property type="component" value="Unassembled WGS sequence"/>
</dbReference>
<proteinExistence type="inferred from homology"/>
<reference evidence="8 9" key="1">
    <citation type="submission" date="2015-11" db="EMBL/GenBank/DDBJ databases">
        <title>Sequence of Pedobacter ginsenosidimutans.</title>
        <authorList>
            <person name="Carson E."/>
            <person name="Keyser V."/>
            <person name="Newman J."/>
            <person name="Miller J."/>
        </authorList>
    </citation>
    <scope>NUCLEOTIDE SEQUENCE [LARGE SCALE GENOMIC DNA]</scope>
    <source>
        <strain evidence="8 9">KACC 14530</strain>
    </source>
</reference>
<keyword evidence="9" id="KW-1185">Reference proteome</keyword>
<feature type="domain" description="SusD-like N-terminal" evidence="7">
    <location>
        <begin position="22"/>
        <end position="228"/>
    </location>
</feature>
<dbReference type="InterPro" id="IPR011990">
    <property type="entry name" value="TPR-like_helical_dom_sf"/>
</dbReference>
<comment type="subcellular location">
    <subcellularLocation>
        <location evidence="1">Cell outer membrane</location>
    </subcellularLocation>
</comment>
<evidence type="ECO:0000313" key="9">
    <source>
        <dbReference type="Proteomes" id="UP000051950"/>
    </source>
</evidence>
<dbReference type="Pfam" id="PF07980">
    <property type="entry name" value="SusD_RagB"/>
    <property type="match status" value="1"/>
</dbReference>
<comment type="similarity">
    <text evidence="2">Belongs to the SusD family.</text>
</comment>
<evidence type="ECO:0000313" key="8">
    <source>
        <dbReference type="EMBL" id="KRT16355.1"/>
    </source>
</evidence>